<dbReference type="Proteomes" id="UP001321580">
    <property type="component" value="Unassembled WGS sequence"/>
</dbReference>
<evidence type="ECO:0000313" key="2">
    <source>
        <dbReference type="Proteomes" id="UP001321580"/>
    </source>
</evidence>
<dbReference type="EMBL" id="JASGBI010000001">
    <property type="protein sequence ID" value="MDI9239793.1"/>
    <property type="molecule type" value="Genomic_DNA"/>
</dbReference>
<evidence type="ECO:0000313" key="1">
    <source>
        <dbReference type="EMBL" id="MDI9239793.1"/>
    </source>
</evidence>
<sequence length="169" mass="19078">MGKWILLALVAGYGAWWFFHAGRQMSEDAIEAQYAVEGQAMAKLDADYLCDRMTDDFRHEAIAFTLNGTQRETLDKQRSCEDLREGFRAFKRVNALTNGAMGLSFDHRIVEVSLADDRKTADVEAVATVRIGGRLLSKTHSIDRVIRRNGRILHEASQSKSWVYIPVAD</sequence>
<keyword evidence="2" id="KW-1185">Reference proteome</keyword>
<reference evidence="1 2" key="1">
    <citation type="submission" date="2023-05" db="EMBL/GenBank/DDBJ databases">
        <title>Lysobacter sp. strain LF1 Genome sequencing and assembly.</title>
        <authorList>
            <person name="Jung Y."/>
        </authorList>
    </citation>
    <scope>NUCLEOTIDE SEQUENCE [LARGE SCALE GENOMIC DNA]</scope>
    <source>
        <strain evidence="1 2">LF1</strain>
    </source>
</reference>
<protein>
    <recommendedName>
        <fullName evidence="3">SnoaL-like domain-containing protein</fullName>
    </recommendedName>
</protein>
<dbReference type="RefSeq" id="WP_283213161.1">
    <property type="nucleotide sequence ID" value="NZ_JASGBI010000001.1"/>
</dbReference>
<evidence type="ECO:0008006" key="3">
    <source>
        <dbReference type="Google" id="ProtNLM"/>
    </source>
</evidence>
<accession>A0ABT6XII5</accession>
<organism evidence="1 2">
    <name type="scientific">Lysobacter stagni</name>
    <dbReference type="NCBI Taxonomy" id="3045172"/>
    <lineage>
        <taxon>Bacteria</taxon>
        <taxon>Pseudomonadati</taxon>
        <taxon>Pseudomonadota</taxon>
        <taxon>Gammaproteobacteria</taxon>
        <taxon>Lysobacterales</taxon>
        <taxon>Lysobacteraceae</taxon>
        <taxon>Lysobacter</taxon>
    </lineage>
</organism>
<proteinExistence type="predicted"/>
<name>A0ABT6XII5_9GAMM</name>
<gene>
    <name evidence="1" type="ORF">QLQ15_12845</name>
</gene>
<comment type="caution">
    <text evidence="1">The sequence shown here is derived from an EMBL/GenBank/DDBJ whole genome shotgun (WGS) entry which is preliminary data.</text>
</comment>